<dbReference type="Proteomes" id="UP000023430">
    <property type="component" value="Unassembled WGS sequence"/>
</dbReference>
<evidence type="ECO:0000256" key="3">
    <source>
        <dbReference type="ARBA" id="ARBA00022741"/>
    </source>
</evidence>
<name>X7FDK9_9RHOB</name>
<dbReference type="AlphaFoldDB" id="X7FDK9"/>
<dbReference type="SMART" id="SM00881">
    <property type="entry name" value="CoA_binding"/>
    <property type="match status" value="1"/>
</dbReference>
<dbReference type="GO" id="GO:0006099">
    <property type="term" value="P:tricarboxylic acid cycle"/>
    <property type="evidence" value="ECO:0007669"/>
    <property type="project" value="UniProtKB-KW"/>
</dbReference>
<reference evidence="7 8" key="1">
    <citation type="submission" date="2014-01" db="EMBL/GenBank/DDBJ databases">
        <title>Roseivivax isoporae LMG 25204 Genome Sequencing.</title>
        <authorList>
            <person name="Lai Q."/>
            <person name="Li G."/>
            <person name="Shao Z."/>
        </authorList>
    </citation>
    <scope>NUCLEOTIDE SEQUENCE [LARGE SCALE GENOMIC DNA]</scope>
    <source>
        <strain evidence="7 8">LMG 25204</strain>
    </source>
</reference>
<dbReference type="eggNOG" id="COG1042">
    <property type="taxonomic scope" value="Bacteria"/>
</dbReference>
<dbReference type="PANTHER" id="PTHR43334">
    <property type="entry name" value="ACETATE--COA LIGASE [ADP-FORMING]"/>
    <property type="match status" value="1"/>
</dbReference>
<dbReference type="Gene3D" id="3.30.470.20">
    <property type="entry name" value="ATP-grasp fold, B domain"/>
    <property type="match status" value="1"/>
</dbReference>
<dbReference type="OrthoDB" id="9807426at2"/>
<evidence type="ECO:0000256" key="4">
    <source>
        <dbReference type="ARBA" id="ARBA00022840"/>
    </source>
</evidence>
<evidence type="ECO:0000256" key="2">
    <source>
        <dbReference type="ARBA" id="ARBA00022598"/>
    </source>
</evidence>
<protein>
    <submittedName>
        <fullName evidence="7">Acyl-CoA synthetase</fullName>
    </submittedName>
</protein>
<sequence>MTLAGTRTPDTRLAQALFSPRSVALVGASSNPAKTTARPLRYLRKHGYAGQIFPINPGVETIDGLAACASLADAPDGIDHAFILVAADAVAQAVRDCAARGIRCATILSDGFAEAGATGADRQEAVARAAREGGVRLLGPNSIGIIDTEGFTCSANATLEMDALPRGRYGVISQSGSMIGALLSQGAARGIGFSSLVSVGNEIDLTVGEIGEVMLQDPRCEAILLFLESIKDRAALARFARAAQATGKPVLAYKLGRSEAGQALAATHTGALAGSDAVADALLAHLGIARVRILETLFEAPPLFLGSGAPKGRRVAVVTTTGGGGAMVVDALASLGLEMAPPLSEVHAILAEHGVTGSPAGLIDLTLAGTRPALVRAVLDALRASDDVDAIAMVIGSSSQFHPELAVAPLRGFAQGAKPLGVYLVPAADESRLLLTEEGLAVFRTAESCAEGLRARLTRCPPEAEAAPDAHLARSVRALFNAADDPALDEIEARRLCDLLGISGPEGGLADSATAAGEIFARLGSDPVALKIVSPDIPHKSDTGGLILGLTDRAAVETAFDRLMATQRAAHPRARLRGVLVQRMETGIAEALVGFRRDPQLGPVVMLGAGGVLAEALRDTAIRVAPVTTEEARRMLNEVSFLRVARGFRNRPRGDLDALADAVARLSRLALCDDVAEAEINPLLMLEEGRGVRALDALAVRRGSPSEEEGEDAPPGREPERED</sequence>
<comment type="caution">
    <text evidence="7">The sequence shown here is derived from an EMBL/GenBank/DDBJ whole genome shotgun (WGS) entry which is preliminary data.</text>
</comment>
<dbReference type="Pfam" id="PF13380">
    <property type="entry name" value="CoA_binding_2"/>
    <property type="match status" value="1"/>
</dbReference>
<dbReference type="PANTHER" id="PTHR43334:SF1">
    <property type="entry name" value="3-HYDROXYPROPIONATE--COA LIGASE [ADP-FORMING]"/>
    <property type="match status" value="1"/>
</dbReference>
<accession>X7FDK9</accession>
<keyword evidence="1" id="KW-0816">Tricarboxylic acid cycle</keyword>
<dbReference type="Gene3D" id="3.40.50.720">
    <property type="entry name" value="NAD(P)-binding Rossmann-like Domain"/>
    <property type="match status" value="1"/>
</dbReference>
<dbReference type="InterPro" id="IPR016102">
    <property type="entry name" value="Succinyl-CoA_synth-like"/>
</dbReference>
<dbReference type="RefSeq" id="WP_084615192.1">
    <property type="nucleotide sequence ID" value="NZ_JAME01000001.1"/>
</dbReference>
<feature type="domain" description="CoA-binding" evidence="6">
    <location>
        <begin position="17"/>
        <end position="112"/>
    </location>
</feature>
<organism evidence="7 8">
    <name type="scientific">Roseivivax isoporae LMG 25204</name>
    <dbReference type="NCBI Taxonomy" id="1449351"/>
    <lineage>
        <taxon>Bacteria</taxon>
        <taxon>Pseudomonadati</taxon>
        <taxon>Pseudomonadota</taxon>
        <taxon>Alphaproteobacteria</taxon>
        <taxon>Rhodobacterales</taxon>
        <taxon>Roseobacteraceae</taxon>
        <taxon>Roseivivax</taxon>
    </lineage>
</organism>
<gene>
    <name evidence="7" type="ORF">RISW2_00275</name>
</gene>
<evidence type="ECO:0000313" key="8">
    <source>
        <dbReference type="Proteomes" id="UP000023430"/>
    </source>
</evidence>
<dbReference type="SUPFAM" id="SSF51735">
    <property type="entry name" value="NAD(P)-binding Rossmann-fold domains"/>
    <property type="match status" value="1"/>
</dbReference>
<evidence type="ECO:0000256" key="1">
    <source>
        <dbReference type="ARBA" id="ARBA00022532"/>
    </source>
</evidence>
<dbReference type="InterPro" id="IPR051538">
    <property type="entry name" value="Acyl-CoA_Synth/Transferase"/>
</dbReference>
<dbReference type="STRING" id="1449351.RISW2_00275"/>
<dbReference type="SUPFAM" id="SSF56059">
    <property type="entry name" value="Glutathione synthetase ATP-binding domain-like"/>
    <property type="match status" value="1"/>
</dbReference>
<feature type="compositionally biased region" description="Basic and acidic residues" evidence="5">
    <location>
        <begin position="714"/>
        <end position="723"/>
    </location>
</feature>
<dbReference type="GO" id="GO:0016874">
    <property type="term" value="F:ligase activity"/>
    <property type="evidence" value="ECO:0007669"/>
    <property type="project" value="UniProtKB-KW"/>
</dbReference>
<dbReference type="Pfam" id="PF13549">
    <property type="entry name" value="ATP-grasp_5"/>
    <property type="match status" value="1"/>
</dbReference>
<dbReference type="SUPFAM" id="SSF52210">
    <property type="entry name" value="Succinyl-CoA synthetase domains"/>
    <property type="match status" value="2"/>
</dbReference>
<dbReference type="InterPro" id="IPR003781">
    <property type="entry name" value="CoA-bd"/>
</dbReference>
<dbReference type="Gene3D" id="3.30.1490.20">
    <property type="entry name" value="ATP-grasp fold, A domain"/>
    <property type="match status" value="1"/>
</dbReference>
<evidence type="ECO:0000259" key="6">
    <source>
        <dbReference type="SMART" id="SM00881"/>
    </source>
</evidence>
<keyword evidence="2" id="KW-0436">Ligase</keyword>
<dbReference type="GO" id="GO:0005524">
    <property type="term" value="F:ATP binding"/>
    <property type="evidence" value="ECO:0007669"/>
    <property type="project" value="UniProtKB-KW"/>
</dbReference>
<evidence type="ECO:0000313" key="7">
    <source>
        <dbReference type="EMBL" id="ETX30848.1"/>
    </source>
</evidence>
<dbReference type="EMBL" id="JAME01000001">
    <property type="protein sequence ID" value="ETX30848.1"/>
    <property type="molecule type" value="Genomic_DNA"/>
</dbReference>
<keyword evidence="8" id="KW-1185">Reference proteome</keyword>
<evidence type="ECO:0000256" key="5">
    <source>
        <dbReference type="SAM" id="MobiDB-lite"/>
    </source>
</evidence>
<feature type="region of interest" description="Disordered" evidence="5">
    <location>
        <begin position="700"/>
        <end position="723"/>
    </location>
</feature>
<dbReference type="InterPro" id="IPR013815">
    <property type="entry name" value="ATP_grasp_subdomain_1"/>
</dbReference>
<dbReference type="Pfam" id="PF13607">
    <property type="entry name" value="Succ_CoA_lig"/>
    <property type="match status" value="1"/>
</dbReference>
<dbReference type="Gene3D" id="3.40.50.261">
    <property type="entry name" value="Succinyl-CoA synthetase domains"/>
    <property type="match status" value="2"/>
</dbReference>
<proteinExistence type="predicted"/>
<keyword evidence="4" id="KW-0067">ATP-binding</keyword>
<keyword evidence="3" id="KW-0547">Nucleotide-binding</keyword>
<dbReference type="InterPro" id="IPR032875">
    <property type="entry name" value="Succ_CoA_lig_flav_dom"/>
</dbReference>
<dbReference type="InterPro" id="IPR036291">
    <property type="entry name" value="NAD(P)-bd_dom_sf"/>
</dbReference>